<dbReference type="Gene3D" id="6.10.140.1430">
    <property type="match status" value="1"/>
</dbReference>
<dbReference type="RefSeq" id="WP_204119142.1">
    <property type="nucleotide sequence ID" value="NZ_BOLV01000011.1"/>
</dbReference>
<feature type="compositionally biased region" description="Basic and acidic residues" evidence="1">
    <location>
        <begin position="170"/>
        <end position="181"/>
    </location>
</feature>
<feature type="chain" id="PRO_5046793739" evidence="2">
    <location>
        <begin position="21"/>
        <end position="181"/>
    </location>
</feature>
<keyword evidence="4" id="KW-1185">Reference proteome</keyword>
<dbReference type="InterPro" id="IPR024623">
    <property type="entry name" value="YtxH"/>
</dbReference>
<keyword evidence="2" id="KW-0732">Signal</keyword>
<comment type="caution">
    <text evidence="3">The sequence shown here is derived from an EMBL/GenBank/DDBJ whole genome shotgun (WGS) entry which is preliminary data.</text>
</comment>
<evidence type="ECO:0000313" key="3">
    <source>
        <dbReference type="EMBL" id="MFD1399793.1"/>
    </source>
</evidence>
<proteinExistence type="predicted"/>
<name>A0ABW4BIQ6_9LACO</name>
<dbReference type="EMBL" id="JBHTOA010000040">
    <property type="protein sequence ID" value="MFD1399793.1"/>
    <property type="molecule type" value="Genomic_DNA"/>
</dbReference>
<gene>
    <name evidence="3" type="ORF">ACFQ41_10785</name>
</gene>
<feature type="signal peptide" evidence="2">
    <location>
        <begin position="1"/>
        <end position="20"/>
    </location>
</feature>
<protein>
    <submittedName>
        <fullName evidence="3">YtxH domain-containing protein</fullName>
    </submittedName>
</protein>
<sequence>MAKKSHFLLGFVLGAASSLAATYLLTPQTSDELKEKFSKTKDDLSDRAADYYDYARDATAEWRESAQSMVEDLKQRAANAKHDAGDVASYDDATQALKDELTDAPEVPASDDFDDIVLDGKSAFAQAKDDAETAADDLGEVATEATADHDEAEAFDDAATNDIDPSVPDEAARADQDNPEA</sequence>
<evidence type="ECO:0000256" key="2">
    <source>
        <dbReference type="SAM" id="SignalP"/>
    </source>
</evidence>
<dbReference type="Proteomes" id="UP001597199">
    <property type="component" value="Unassembled WGS sequence"/>
</dbReference>
<evidence type="ECO:0000313" key="4">
    <source>
        <dbReference type="Proteomes" id="UP001597199"/>
    </source>
</evidence>
<accession>A0ABW4BIQ6</accession>
<feature type="region of interest" description="Disordered" evidence="1">
    <location>
        <begin position="151"/>
        <end position="181"/>
    </location>
</feature>
<organism evidence="3 4">
    <name type="scientific">Lacticaseibacillus suilingensis</name>
    <dbReference type="NCBI Taxonomy" id="2799577"/>
    <lineage>
        <taxon>Bacteria</taxon>
        <taxon>Bacillati</taxon>
        <taxon>Bacillota</taxon>
        <taxon>Bacilli</taxon>
        <taxon>Lactobacillales</taxon>
        <taxon>Lactobacillaceae</taxon>
        <taxon>Lacticaseibacillus</taxon>
    </lineage>
</organism>
<evidence type="ECO:0000256" key="1">
    <source>
        <dbReference type="SAM" id="MobiDB-lite"/>
    </source>
</evidence>
<reference evidence="4" key="1">
    <citation type="journal article" date="2019" name="Int. J. Syst. Evol. Microbiol.">
        <title>The Global Catalogue of Microorganisms (GCM) 10K type strain sequencing project: providing services to taxonomists for standard genome sequencing and annotation.</title>
        <authorList>
            <consortium name="The Broad Institute Genomics Platform"/>
            <consortium name="The Broad Institute Genome Sequencing Center for Infectious Disease"/>
            <person name="Wu L."/>
            <person name="Ma J."/>
        </authorList>
    </citation>
    <scope>NUCLEOTIDE SEQUENCE [LARGE SCALE GENOMIC DNA]</scope>
    <source>
        <strain evidence="4">CCM 9110</strain>
    </source>
</reference>
<dbReference type="Pfam" id="PF12732">
    <property type="entry name" value="YtxH"/>
    <property type="match status" value="1"/>
</dbReference>